<keyword evidence="8" id="KW-1185">Reference proteome</keyword>
<proteinExistence type="inferred from homology"/>
<dbReference type="Pfam" id="PF01565">
    <property type="entry name" value="FAD_binding_4"/>
    <property type="match status" value="1"/>
</dbReference>
<dbReference type="Gene3D" id="3.30.465.10">
    <property type="match status" value="1"/>
</dbReference>
<evidence type="ECO:0000256" key="1">
    <source>
        <dbReference type="ARBA" id="ARBA00001974"/>
    </source>
</evidence>
<dbReference type="InterPro" id="IPR006094">
    <property type="entry name" value="Oxid_FAD_bind_N"/>
</dbReference>
<dbReference type="SUPFAM" id="SSF56176">
    <property type="entry name" value="FAD-binding/transporter-associated domain-like"/>
    <property type="match status" value="1"/>
</dbReference>
<comment type="cofactor">
    <cofactor evidence="1">
        <name>FAD</name>
        <dbReference type="ChEBI" id="CHEBI:57692"/>
    </cofactor>
</comment>
<keyword evidence="5" id="KW-0560">Oxidoreductase</keyword>
<evidence type="ECO:0000256" key="4">
    <source>
        <dbReference type="ARBA" id="ARBA00022827"/>
    </source>
</evidence>
<evidence type="ECO:0000256" key="5">
    <source>
        <dbReference type="ARBA" id="ARBA00023002"/>
    </source>
</evidence>
<protein>
    <submittedName>
        <fullName evidence="7">FAD-binding oxidoreductase</fullName>
    </submittedName>
</protein>
<dbReference type="Gene3D" id="3.40.462.20">
    <property type="match status" value="1"/>
</dbReference>
<dbReference type="PROSITE" id="PS00862">
    <property type="entry name" value="OX2_COVAL_FAD"/>
    <property type="match status" value="1"/>
</dbReference>
<reference evidence="7 8" key="1">
    <citation type="submission" date="2021-03" db="EMBL/GenBank/DDBJ databases">
        <title>Complete genome of Streptomyces formicae strain 1H-GS9 (DSM 100524).</title>
        <authorList>
            <person name="Atanasov K.E."/>
            <person name="Altabella T."/>
            <person name="Ferrer A."/>
        </authorList>
    </citation>
    <scope>NUCLEOTIDE SEQUENCE [LARGE SCALE GENOMIC DNA]</scope>
    <source>
        <strain evidence="7 8">1H-GS9</strain>
    </source>
</reference>
<dbReference type="Proteomes" id="UP000828924">
    <property type="component" value="Chromosome"/>
</dbReference>
<organism evidence="7 8">
    <name type="scientific">Streptomyces formicae</name>
    <dbReference type="NCBI Taxonomy" id="1616117"/>
    <lineage>
        <taxon>Bacteria</taxon>
        <taxon>Bacillati</taxon>
        <taxon>Actinomycetota</taxon>
        <taxon>Actinomycetes</taxon>
        <taxon>Kitasatosporales</taxon>
        <taxon>Streptomycetaceae</taxon>
        <taxon>Streptomyces</taxon>
    </lineage>
</organism>
<dbReference type="Gene3D" id="3.30.43.10">
    <property type="entry name" value="Uridine Diphospho-n-acetylenolpyruvylglucosamine Reductase, domain 2"/>
    <property type="match status" value="1"/>
</dbReference>
<gene>
    <name evidence="7" type="ORF">J4032_21435</name>
</gene>
<dbReference type="InterPro" id="IPR036318">
    <property type="entry name" value="FAD-bd_PCMH-like_sf"/>
</dbReference>
<dbReference type="InterPro" id="IPR016166">
    <property type="entry name" value="FAD-bd_PCMH"/>
</dbReference>
<keyword evidence="4" id="KW-0274">FAD</keyword>
<feature type="domain" description="FAD-binding PCMH-type" evidence="6">
    <location>
        <begin position="31"/>
        <end position="202"/>
    </location>
</feature>
<evidence type="ECO:0000256" key="3">
    <source>
        <dbReference type="ARBA" id="ARBA00022630"/>
    </source>
</evidence>
<dbReference type="PANTHER" id="PTHR42973">
    <property type="entry name" value="BINDING OXIDOREDUCTASE, PUTATIVE (AFU_ORTHOLOGUE AFUA_1G17690)-RELATED"/>
    <property type="match status" value="1"/>
</dbReference>
<dbReference type="InterPro" id="IPR050416">
    <property type="entry name" value="FAD-linked_Oxidoreductase"/>
</dbReference>
<dbReference type="InterPro" id="IPR016169">
    <property type="entry name" value="FAD-bd_PCMH_sub2"/>
</dbReference>
<evidence type="ECO:0000256" key="2">
    <source>
        <dbReference type="ARBA" id="ARBA00005466"/>
    </source>
</evidence>
<evidence type="ECO:0000259" key="6">
    <source>
        <dbReference type="PROSITE" id="PS51387"/>
    </source>
</evidence>
<dbReference type="EMBL" id="CP071872">
    <property type="protein sequence ID" value="UNM13675.1"/>
    <property type="molecule type" value="Genomic_DNA"/>
</dbReference>
<comment type="similarity">
    <text evidence="2">Belongs to the oxygen-dependent FAD-linked oxidoreductase family.</text>
</comment>
<evidence type="ECO:0000313" key="7">
    <source>
        <dbReference type="EMBL" id="UNM13675.1"/>
    </source>
</evidence>
<sequence length="466" mass="52069">MANHIEGRVLRRGDYRYESLRRDACWHAGVPDRYPEVIVLANNEDDVVGAVKLAGEEDLQIAVRSGGHSWSGSHLRDGTVLIDLSNLRHVTVDKEAMTGTAQPGIKGSELNSMLAEKDLFFPTGHCTGVSIGGYLLQGGFAWAGRDYGPACMSVTAIDAVTSDGERIHADETRNADLLWAARGAGPGFFAVVTRFHVKLYPRKRITMNSGYFWPASAARDVYGFVHEIGRQTPTEINLMCNRDPMTNDEPLISLNATAFTDTEEEAREQLSVFESCPAHAHVLTTRLNEVTDTATLSRLGTDPHYDETKHYLADNMWTHAAFDDLWPNFEAMLKTWPPAPSHMVLYNWGGHEGQPERPPMAFSVEDELYYGLYAAWSDPADDRKYTDWVTNHMRAWEPYASGIQLADENLVNRPYRFVSDENLRRLDDLRATWDPHGLFVSWLGGPKPGADAAGVSGMRRKRTVDP</sequence>
<keyword evidence="3" id="KW-0285">Flavoprotein</keyword>
<dbReference type="PROSITE" id="PS51387">
    <property type="entry name" value="FAD_PCMH"/>
    <property type="match status" value="1"/>
</dbReference>
<dbReference type="PANTHER" id="PTHR42973:SF39">
    <property type="entry name" value="FAD-BINDING PCMH-TYPE DOMAIN-CONTAINING PROTEIN"/>
    <property type="match status" value="1"/>
</dbReference>
<dbReference type="InterPro" id="IPR016167">
    <property type="entry name" value="FAD-bd_PCMH_sub1"/>
</dbReference>
<evidence type="ECO:0000313" key="8">
    <source>
        <dbReference type="Proteomes" id="UP000828924"/>
    </source>
</evidence>
<accession>A0ABY3WNG3</accession>
<dbReference type="InterPro" id="IPR006093">
    <property type="entry name" value="Oxy_OxRdtase_FAD_BS"/>
</dbReference>
<dbReference type="RefSeq" id="WP_242332595.1">
    <property type="nucleotide sequence ID" value="NZ_CP071872.1"/>
</dbReference>
<name>A0ABY3WNG3_9ACTN</name>